<comment type="caution">
    <text evidence="1">The sequence shown here is derived from an EMBL/GenBank/DDBJ whole genome shotgun (WGS) entry which is preliminary data.</text>
</comment>
<keyword evidence="2" id="KW-1185">Reference proteome</keyword>
<dbReference type="RefSeq" id="WP_120014579.1">
    <property type="nucleotide sequence ID" value="NZ_QZWZ01000009.1"/>
</dbReference>
<protein>
    <submittedName>
        <fullName evidence="1">DUF982 domain-containing protein</fullName>
    </submittedName>
</protein>
<dbReference type="Gene3D" id="6.10.250.730">
    <property type="match status" value="2"/>
</dbReference>
<organism evidence="1 2">
    <name type="scientific">Mesorhizobium waimense</name>
    <dbReference type="NCBI Taxonomy" id="1300307"/>
    <lineage>
        <taxon>Bacteria</taxon>
        <taxon>Pseudomonadati</taxon>
        <taxon>Pseudomonadota</taxon>
        <taxon>Alphaproteobacteria</taxon>
        <taxon>Hyphomicrobiales</taxon>
        <taxon>Phyllobacteriaceae</taxon>
        <taxon>Mesorhizobium</taxon>
    </lineage>
</organism>
<sequence length="153" mass="16310">MLSVSSAHQASGLLAGTDWPAERTALHRVAFETAEKVLEGSRSTVDGRASFEEAAREAGVLVDPELEVRQRMYFESGVKIRPYGKSSVRDVKSVDGACEVLVDWPHAKRGPDYQSAREVVQAALDGKATPDQAREAFAVLAADAGILVGSSPA</sequence>
<accession>A0A3A5KSN2</accession>
<name>A0A3A5KSN2_9HYPH</name>
<proteinExistence type="predicted"/>
<dbReference type="Pfam" id="PF06169">
    <property type="entry name" value="DUF982"/>
    <property type="match status" value="2"/>
</dbReference>
<evidence type="ECO:0000313" key="2">
    <source>
        <dbReference type="Proteomes" id="UP000272706"/>
    </source>
</evidence>
<dbReference type="OrthoDB" id="8083284at2"/>
<reference evidence="1 2" key="1">
    <citation type="submission" date="2018-09" db="EMBL/GenBank/DDBJ databases">
        <title>Mesorhizobium carmichaelinearum sp. nov. isolated from Carmichaelinea spp. root nodules in New Zealand.</title>
        <authorList>
            <person name="De Meyer S.E."/>
        </authorList>
    </citation>
    <scope>NUCLEOTIDE SEQUENCE [LARGE SCALE GENOMIC DNA]</scope>
    <source>
        <strain evidence="1 2">ICMP19557</strain>
    </source>
</reference>
<dbReference type="Proteomes" id="UP000272706">
    <property type="component" value="Unassembled WGS sequence"/>
</dbReference>
<dbReference type="AlphaFoldDB" id="A0A3A5KSN2"/>
<evidence type="ECO:0000313" key="1">
    <source>
        <dbReference type="EMBL" id="RJT39187.1"/>
    </source>
</evidence>
<gene>
    <name evidence="1" type="ORF">D3227_13315</name>
</gene>
<dbReference type="InterPro" id="IPR010385">
    <property type="entry name" value="DUF982"/>
</dbReference>
<dbReference type="EMBL" id="QZWZ01000009">
    <property type="protein sequence ID" value="RJT39187.1"/>
    <property type="molecule type" value="Genomic_DNA"/>
</dbReference>